<evidence type="ECO:0000256" key="2">
    <source>
        <dbReference type="ARBA" id="ARBA00023136"/>
    </source>
</evidence>
<gene>
    <name evidence="7" type="ORF">SAMN05216562_0688</name>
</gene>
<dbReference type="GO" id="GO:0009279">
    <property type="term" value="C:cell outer membrane"/>
    <property type="evidence" value="ECO:0007669"/>
    <property type="project" value="UniProtKB-SubCell"/>
</dbReference>
<dbReference type="CDD" id="cd07185">
    <property type="entry name" value="OmpA_C-like"/>
    <property type="match status" value="1"/>
</dbReference>
<proteinExistence type="predicted"/>
<sequence length="243" mass="25939">MQFKDAVVIGRRVSRHPFKDKALGEPYMKKWVAMIALGSLVGCTTLDPYTGESKTSSAAKGAGAGAVAGAIIGAATASKKDRKKGALTGAVGGAAIGGGIGYYMDRQEMALRQRLEGTGVRVQREGDNIRLIMPGNITFATDRADIRTDFYDTLDSVIIVLKEFDQTAIRVSGHTDSTGSDVYNQTLSERRANSVASFFTGRGVASGRVQAVGYGERYPLASNDSEAGRQANRRVELELLPLK</sequence>
<evidence type="ECO:0000313" key="7">
    <source>
        <dbReference type="EMBL" id="SDZ84070.1"/>
    </source>
</evidence>
<evidence type="ECO:0000256" key="1">
    <source>
        <dbReference type="ARBA" id="ARBA00004442"/>
    </source>
</evidence>
<accession>A0A1H3WAQ5</accession>
<dbReference type="Pfam" id="PF13488">
    <property type="entry name" value="Gly-zipper_Omp"/>
    <property type="match status" value="1"/>
</dbReference>
<dbReference type="InterPro" id="IPR039567">
    <property type="entry name" value="Gly-zipper"/>
</dbReference>
<keyword evidence="5" id="KW-1133">Transmembrane helix</keyword>
<dbReference type="PROSITE" id="PS51123">
    <property type="entry name" value="OMPA_2"/>
    <property type="match status" value="1"/>
</dbReference>
<evidence type="ECO:0000256" key="3">
    <source>
        <dbReference type="ARBA" id="ARBA00023237"/>
    </source>
</evidence>
<dbReference type="InterPro" id="IPR006664">
    <property type="entry name" value="OMP_bac"/>
</dbReference>
<dbReference type="STRING" id="658218.SAMN05216562_0688"/>
<feature type="domain" description="OmpA-like" evidence="6">
    <location>
        <begin position="126"/>
        <end position="243"/>
    </location>
</feature>
<dbReference type="InterPro" id="IPR006690">
    <property type="entry name" value="OMPA-like_CS"/>
</dbReference>
<organism evidence="7 8">
    <name type="scientific">Microbulbifer marinus</name>
    <dbReference type="NCBI Taxonomy" id="658218"/>
    <lineage>
        <taxon>Bacteria</taxon>
        <taxon>Pseudomonadati</taxon>
        <taxon>Pseudomonadota</taxon>
        <taxon>Gammaproteobacteria</taxon>
        <taxon>Cellvibrionales</taxon>
        <taxon>Microbulbiferaceae</taxon>
        <taxon>Microbulbifer</taxon>
    </lineage>
</organism>
<dbReference type="Gene3D" id="3.30.1330.60">
    <property type="entry name" value="OmpA-like domain"/>
    <property type="match status" value="1"/>
</dbReference>
<feature type="transmembrane region" description="Helical" evidence="5">
    <location>
        <begin position="85"/>
        <end position="104"/>
    </location>
</feature>
<keyword evidence="5" id="KW-0812">Transmembrane</keyword>
<dbReference type="InterPro" id="IPR050330">
    <property type="entry name" value="Bact_OuterMem_StrucFunc"/>
</dbReference>
<reference evidence="8" key="1">
    <citation type="submission" date="2016-10" db="EMBL/GenBank/DDBJ databases">
        <authorList>
            <person name="Varghese N."/>
            <person name="Submissions S."/>
        </authorList>
    </citation>
    <scope>NUCLEOTIDE SEQUENCE [LARGE SCALE GENOMIC DNA]</scope>
    <source>
        <strain evidence="8">CGMCC 1.10657</strain>
    </source>
</reference>
<dbReference type="PRINTS" id="PR01021">
    <property type="entry name" value="OMPADOMAIN"/>
</dbReference>
<evidence type="ECO:0000256" key="4">
    <source>
        <dbReference type="PROSITE-ProRule" id="PRU00473"/>
    </source>
</evidence>
<comment type="subcellular location">
    <subcellularLocation>
        <location evidence="1">Cell outer membrane</location>
    </subcellularLocation>
</comment>
<keyword evidence="3" id="KW-0998">Cell outer membrane</keyword>
<dbReference type="AlphaFoldDB" id="A0A1H3WAQ5"/>
<name>A0A1H3WAQ5_9GAMM</name>
<keyword evidence="2 4" id="KW-0472">Membrane</keyword>
<dbReference type="PROSITE" id="PS01068">
    <property type="entry name" value="OMPA_1"/>
    <property type="match status" value="1"/>
</dbReference>
<protein>
    <submittedName>
        <fullName evidence="7">Outer membrane protein OmpA</fullName>
    </submittedName>
</protein>
<evidence type="ECO:0000256" key="5">
    <source>
        <dbReference type="SAM" id="Phobius"/>
    </source>
</evidence>
<dbReference type="Pfam" id="PF00691">
    <property type="entry name" value="OmpA"/>
    <property type="match status" value="1"/>
</dbReference>
<dbReference type="InterPro" id="IPR036737">
    <property type="entry name" value="OmpA-like_sf"/>
</dbReference>
<dbReference type="InterPro" id="IPR006665">
    <property type="entry name" value="OmpA-like"/>
</dbReference>
<evidence type="ECO:0000313" key="8">
    <source>
        <dbReference type="Proteomes" id="UP000198658"/>
    </source>
</evidence>
<dbReference type="Proteomes" id="UP000198658">
    <property type="component" value="Unassembled WGS sequence"/>
</dbReference>
<evidence type="ECO:0000259" key="6">
    <source>
        <dbReference type="PROSITE" id="PS51123"/>
    </source>
</evidence>
<keyword evidence="8" id="KW-1185">Reference proteome</keyword>
<dbReference type="SUPFAM" id="SSF103088">
    <property type="entry name" value="OmpA-like"/>
    <property type="match status" value="1"/>
</dbReference>
<dbReference type="PANTHER" id="PTHR30329:SF21">
    <property type="entry name" value="LIPOPROTEIN YIAD-RELATED"/>
    <property type="match status" value="1"/>
</dbReference>
<dbReference type="EMBL" id="FNQO01000001">
    <property type="protein sequence ID" value="SDZ84070.1"/>
    <property type="molecule type" value="Genomic_DNA"/>
</dbReference>
<dbReference type="PANTHER" id="PTHR30329">
    <property type="entry name" value="STATOR ELEMENT OF FLAGELLAR MOTOR COMPLEX"/>
    <property type="match status" value="1"/>
</dbReference>